<evidence type="ECO:0000313" key="3">
    <source>
        <dbReference type="Proteomes" id="UP000238176"/>
    </source>
</evidence>
<reference evidence="2 3" key="1">
    <citation type="submission" date="2018-03" db="EMBL/GenBank/DDBJ databases">
        <title>Genomic Encyclopedia of Type Strains, Phase III (KMG-III): the genomes of soil and plant-associated and newly described type strains.</title>
        <authorList>
            <person name="Whitman W."/>
        </authorList>
    </citation>
    <scope>NUCLEOTIDE SEQUENCE [LARGE SCALE GENOMIC DNA]</scope>
    <source>
        <strain evidence="2 3">CGMCC 4.7067</strain>
    </source>
</reference>
<evidence type="ECO:0008006" key="4">
    <source>
        <dbReference type="Google" id="ProtNLM"/>
    </source>
</evidence>
<dbReference type="OrthoDB" id="5194152at2"/>
<dbReference type="AlphaFoldDB" id="A0A2T0UM96"/>
<evidence type="ECO:0000313" key="2">
    <source>
        <dbReference type="EMBL" id="PRY59051.1"/>
    </source>
</evidence>
<name>A0A2T0UM96_9ACTN</name>
<gene>
    <name evidence="2" type="ORF">B0I28_104207</name>
</gene>
<feature type="signal peptide" evidence="1">
    <location>
        <begin position="1"/>
        <end position="27"/>
    </location>
</feature>
<sequence>MRNTTMVAVSAAAAAAAAAFTGGAAQASTPDWLTLAAVESEHDSVLPGVCEAGELGPITGATCDTVLGSPSADEIEATGQSVPEPPDTAGMPSVANIDLRNFAKWQVCGVAVAAPNQGFDCDNSIDGPKEPVGPGSGISLVNADTTGAFQWSVCGVAVGQASVDTTC</sequence>
<keyword evidence="1" id="KW-0732">Signal</keyword>
<feature type="chain" id="PRO_5015451219" description="Secreted protein" evidence="1">
    <location>
        <begin position="28"/>
        <end position="167"/>
    </location>
</feature>
<evidence type="ECO:0000256" key="1">
    <source>
        <dbReference type="SAM" id="SignalP"/>
    </source>
</evidence>
<comment type="caution">
    <text evidence="2">The sequence shown here is derived from an EMBL/GenBank/DDBJ whole genome shotgun (WGS) entry which is preliminary data.</text>
</comment>
<accession>A0A2T0UM96</accession>
<dbReference type="RefSeq" id="WP_146148067.1">
    <property type="nucleotide sequence ID" value="NZ_PVTJ01000004.1"/>
</dbReference>
<protein>
    <recommendedName>
        <fullName evidence="4">Secreted protein</fullName>
    </recommendedName>
</protein>
<organism evidence="2 3">
    <name type="scientific">Glycomyces artemisiae</name>
    <dbReference type="NCBI Taxonomy" id="1076443"/>
    <lineage>
        <taxon>Bacteria</taxon>
        <taxon>Bacillati</taxon>
        <taxon>Actinomycetota</taxon>
        <taxon>Actinomycetes</taxon>
        <taxon>Glycomycetales</taxon>
        <taxon>Glycomycetaceae</taxon>
        <taxon>Glycomyces</taxon>
    </lineage>
</organism>
<dbReference type="Proteomes" id="UP000238176">
    <property type="component" value="Unassembled WGS sequence"/>
</dbReference>
<dbReference type="EMBL" id="PVTJ01000004">
    <property type="protein sequence ID" value="PRY59051.1"/>
    <property type="molecule type" value="Genomic_DNA"/>
</dbReference>
<keyword evidence="3" id="KW-1185">Reference proteome</keyword>
<proteinExistence type="predicted"/>